<keyword evidence="4" id="KW-1185">Reference proteome</keyword>
<evidence type="ECO:0000256" key="2">
    <source>
        <dbReference type="SAM" id="Phobius"/>
    </source>
</evidence>
<organism evidence="3 4">
    <name type="scientific">Geodia barretti</name>
    <name type="common">Barrett's horny sponge</name>
    <dbReference type="NCBI Taxonomy" id="519541"/>
    <lineage>
        <taxon>Eukaryota</taxon>
        <taxon>Metazoa</taxon>
        <taxon>Porifera</taxon>
        <taxon>Demospongiae</taxon>
        <taxon>Heteroscleromorpha</taxon>
        <taxon>Tetractinellida</taxon>
        <taxon>Astrophorina</taxon>
        <taxon>Geodiidae</taxon>
        <taxon>Geodia</taxon>
    </lineage>
</organism>
<dbReference type="EMBL" id="CASHTH010003364">
    <property type="protein sequence ID" value="CAI8043896.1"/>
    <property type="molecule type" value="Genomic_DNA"/>
</dbReference>
<dbReference type="InterPro" id="IPR023365">
    <property type="entry name" value="Sortase_dom-sf"/>
</dbReference>
<dbReference type="SUPFAM" id="SSF63817">
    <property type="entry name" value="Sortase"/>
    <property type="match status" value="1"/>
</dbReference>
<keyword evidence="2" id="KW-0472">Membrane</keyword>
<gene>
    <name evidence="3" type="ORF">GBAR_LOCUS24374</name>
</gene>
<reference evidence="3" key="1">
    <citation type="submission" date="2023-03" db="EMBL/GenBank/DDBJ databases">
        <authorList>
            <person name="Steffen K."/>
            <person name="Cardenas P."/>
        </authorList>
    </citation>
    <scope>NUCLEOTIDE SEQUENCE</scope>
</reference>
<dbReference type="Pfam" id="PF04203">
    <property type="entry name" value="Sortase"/>
    <property type="match status" value="1"/>
</dbReference>
<evidence type="ECO:0000313" key="3">
    <source>
        <dbReference type="EMBL" id="CAI8043896.1"/>
    </source>
</evidence>
<keyword evidence="1" id="KW-0378">Hydrolase</keyword>
<keyword evidence="2" id="KW-1133">Transmembrane helix</keyword>
<evidence type="ECO:0000313" key="4">
    <source>
        <dbReference type="Proteomes" id="UP001174909"/>
    </source>
</evidence>
<evidence type="ECO:0000256" key="1">
    <source>
        <dbReference type="ARBA" id="ARBA00022801"/>
    </source>
</evidence>
<dbReference type="AlphaFoldDB" id="A0AA35TBI5"/>
<feature type="transmembrane region" description="Helical" evidence="2">
    <location>
        <begin position="16"/>
        <end position="38"/>
    </location>
</feature>
<keyword evidence="2" id="KW-0812">Transmembrane</keyword>
<accession>A0AA35TBI5</accession>
<dbReference type="Gene3D" id="2.40.260.10">
    <property type="entry name" value="Sortase"/>
    <property type="match status" value="1"/>
</dbReference>
<comment type="caution">
    <text evidence="3">The sequence shown here is derived from an EMBL/GenBank/DDBJ whole genome shotgun (WGS) entry which is preliminary data.</text>
</comment>
<name>A0AA35TBI5_GEOBA</name>
<sequence>MILRDGVRRFWTRTRIAGASLVLAGGILIGVGGAYYGYASSARSDLDKYNVSAAELVPVLVNRQPAPAPILSIPSIIPELSLYSGYSGFDPSAVENVLPDGFVLIDFTDENALSPVAAATSISIPDLEIQASVMELSIQDLGDRRAYETPDSAVGHIPETLDAGENGDGWYFGHMESPLMGEGSVFRNLHLIPELLTNGEEVQIFTDNGTEQFLYQVTATRVVHEDDITLDGDGSPSIHLVSCFPRLVYDHRLIVDATLIARKTSS</sequence>
<dbReference type="InterPro" id="IPR005754">
    <property type="entry name" value="Sortase"/>
</dbReference>
<protein>
    <recommendedName>
        <fullName evidence="5">Sortase</fullName>
    </recommendedName>
</protein>
<dbReference type="Proteomes" id="UP001174909">
    <property type="component" value="Unassembled WGS sequence"/>
</dbReference>
<evidence type="ECO:0008006" key="5">
    <source>
        <dbReference type="Google" id="ProtNLM"/>
    </source>
</evidence>
<dbReference type="GO" id="GO:0016787">
    <property type="term" value="F:hydrolase activity"/>
    <property type="evidence" value="ECO:0007669"/>
    <property type="project" value="UniProtKB-KW"/>
</dbReference>
<proteinExistence type="predicted"/>